<dbReference type="InterPro" id="IPR006634">
    <property type="entry name" value="TLC-dom"/>
</dbReference>
<dbReference type="PROSITE" id="PS50922">
    <property type="entry name" value="TLC"/>
    <property type="match status" value="1"/>
</dbReference>
<evidence type="ECO:0000256" key="1">
    <source>
        <dbReference type="ARBA" id="ARBA00004141"/>
    </source>
</evidence>
<dbReference type="EMBL" id="CAJNOQ010005648">
    <property type="protein sequence ID" value="CAF1106284.1"/>
    <property type="molecule type" value="Genomic_DNA"/>
</dbReference>
<evidence type="ECO:0000313" key="10">
    <source>
        <dbReference type="Proteomes" id="UP000663829"/>
    </source>
</evidence>
<evidence type="ECO:0000256" key="2">
    <source>
        <dbReference type="ARBA" id="ARBA00022692"/>
    </source>
</evidence>
<protein>
    <recommendedName>
        <fullName evidence="7">TLC domain-containing protein</fullName>
    </recommendedName>
</protein>
<name>A0A814PD72_9BILA</name>
<comment type="subcellular location">
    <subcellularLocation>
        <location evidence="1">Membrane</location>
        <topology evidence="1">Multi-pass membrane protein</topology>
    </subcellularLocation>
</comment>
<evidence type="ECO:0000313" key="8">
    <source>
        <dbReference type="EMBL" id="CAF1106284.1"/>
    </source>
</evidence>
<gene>
    <name evidence="8" type="ORF">GPM918_LOCUS19005</name>
    <name evidence="9" type="ORF">SRO942_LOCUS19002</name>
</gene>
<feature type="transmembrane region" description="Helical" evidence="6">
    <location>
        <begin position="97"/>
        <end position="119"/>
    </location>
</feature>
<sequence>MKTRIIEHAESRGNVLLSFAPVIYLENYTYLAIVALGVEINSIFIHFRQILLFLDLKQTIMYRINFFINMGTFIIFRFVGVGWMIKWFIINRLDVPVMLNLFITSGLILMTIINVILIYRLILRDFIQSSATIKNKHELSKDH</sequence>
<keyword evidence="2 5" id="KW-0812">Transmembrane</keyword>
<keyword evidence="4 5" id="KW-0472">Membrane</keyword>
<evidence type="ECO:0000256" key="5">
    <source>
        <dbReference type="PROSITE-ProRule" id="PRU00205"/>
    </source>
</evidence>
<dbReference type="AlphaFoldDB" id="A0A814PD72"/>
<dbReference type="GO" id="GO:0007009">
    <property type="term" value="P:plasma membrane organization"/>
    <property type="evidence" value="ECO:0007669"/>
    <property type="project" value="TreeGrafter"/>
</dbReference>
<organism evidence="8 10">
    <name type="scientific">Didymodactylos carnosus</name>
    <dbReference type="NCBI Taxonomy" id="1234261"/>
    <lineage>
        <taxon>Eukaryota</taxon>
        <taxon>Metazoa</taxon>
        <taxon>Spiralia</taxon>
        <taxon>Gnathifera</taxon>
        <taxon>Rotifera</taxon>
        <taxon>Eurotatoria</taxon>
        <taxon>Bdelloidea</taxon>
        <taxon>Philodinida</taxon>
        <taxon>Philodinidae</taxon>
        <taxon>Didymodactylos</taxon>
    </lineage>
</organism>
<feature type="domain" description="TLC" evidence="7">
    <location>
        <begin position="1"/>
        <end position="127"/>
    </location>
</feature>
<dbReference type="PANTHER" id="PTHR13439">
    <property type="entry name" value="CT120 PROTEIN"/>
    <property type="match status" value="1"/>
</dbReference>
<dbReference type="InterPro" id="IPR050846">
    <property type="entry name" value="TLCD"/>
</dbReference>
<evidence type="ECO:0000313" key="9">
    <source>
        <dbReference type="EMBL" id="CAF3870956.1"/>
    </source>
</evidence>
<evidence type="ECO:0000259" key="7">
    <source>
        <dbReference type="PROSITE" id="PS50922"/>
    </source>
</evidence>
<dbReference type="Proteomes" id="UP000663829">
    <property type="component" value="Unassembled WGS sequence"/>
</dbReference>
<evidence type="ECO:0000256" key="3">
    <source>
        <dbReference type="ARBA" id="ARBA00022989"/>
    </source>
</evidence>
<reference evidence="8" key="1">
    <citation type="submission" date="2021-02" db="EMBL/GenBank/DDBJ databases">
        <authorList>
            <person name="Nowell W R."/>
        </authorList>
    </citation>
    <scope>NUCLEOTIDE SEQUENCE</scope>
</reference>
<feature type="transmembrane region" description="Helical" evidence="6">
    <location>
        <begin position="66"/>
        <end position="85"/>
    </location>
</feature>
<proteinExistence type="predicted"/>
<evidence type="ECO:0000256" key="4">
    <source>
        <dbReference type="ARBA" id="ARBA00023136"/>
    </source>
</evidence>
<dbReference type="PANTHER" id="PTHR13439:SF4">
    <property type="entry name" value="TLC DOMAIN-CONTAINING PROTEIN"/>
    <property type="match status" value="1"/>
</dbReference>
<feature type="transmembrane region" description="Helical" evidence="6">
    <location>
        <begin position="28"/>
        <end position="54"/>
    </location>
</feature>
<comment type="caution">
    <text evidence="8">The sequence shown here is derived from an EMBL/GenBank/DDBJ whole genome shotgun (WGS) entry which is preliminary data.</text>
</comment>
<evidence type="ECO:0000256" key="6">
    <source>
        <dbReference type="SAM" id="Phobius"/>
    </source>
</evidence>
<dbReference type="GO" id="GO:0005886">
    <property type="term" value="C:plasma membrane"/>
    <property type="evidence" value="ECO:0007669"/>
    <property type="project" value="TreeGrafter"/>
</dbReference>
<accession>A0A814PD72</accession>
<keyword evidence="10" id="KW-1185">Reference proteome</keyword>
<dbReference type="GO" id="GO:0097035">
    <property type="term" value="P:regulation of membrane lipid distribution"/>
    <property type="evidence" value="ECO:0007669"/>
    <property type="project" value="TreeGrafter"/>
</dbReference>
<dbReference type="EMBL" id="CAJOBC010005648">
    <property type="protein sequence ID" value="CAF3870956.1"/>
    <property type="molecule type" value="Genomic_DNA"/>
</dbReference>
<dbReference type="OrthoDB" id="10266980at2759"/>
<dbReference type="Proteomes" id="UP000681722">
    <property type="component" value="Unassembled WGS sequence"/>
</dbReference>
<dbReference type="GO" id="GO:0071709">
    <property type="term" value="P:membrane assembly"/>
    <property type="evidence" value="ECO:0007669"/>
    <property type="project" value="TreeGrafter"/>
</dbReference>
<dbReference type="GO" id="GO:0055091">
    <property type="term" value="P:phospholipid homeostasis"/>
    <property type="evidence" value="ECO:0007669"/>
    <property type="project" value="TreeGrafter"/>
</dbReference>
<keyword evidence="3 6" id="KW-1133">Transmembrane helix</keyword>